<keyword evidence="1 2" id="KW-0238">DNA-binding</keyword>
<dbReference type="InterPro" id="IPR039536">
    <property type="entry name" value="TetR_C_Proteobacteria"/>
</dbReference>
<dbReference type="PANTHER" id="PTHR30055:SF146">
    <property type="entry name" value="HTH-TYPE TRANSCRIPTIONAL DUAL REGULATOR CECR"/>
    <property type="match status" value="1"/>
</dbReference>
<organism evidence="4 5">
    <name type="scientific">Halopseudomonas salina</name>
    <dbReference type="NCBI Taxonomy" id="1323744"/>
    <lineage>
        <taxon>Bacteria</taxon>
        <taxon>Pseudomonadati</taxon>
        <taxon>Pseudomonadota</taxon>
        <taxon>Gammaproteobacteria</taxon>
        <taxon>Pseudomonadales</taxon>
        <taxon>Pseudomonadaceae</taxon>
        <taxon>Halopseudomonas</taxon>
    </lineage>
</organism>
<dbReference type="Gene3D" id="1.10.357.10">
    <property type="entry name" value="Tetracycline Repressor, domain 2"/>
    <property type="match status" value="1"/>
</dbReference>
<evidence type="ECO:0000259" key="3">
    <source>
        <dbReference type="PROSITE" id="PS50977"/>
    </source>
</evidence>
<dbReference type="RefSeq" id="WP_188434423.1">
    <property type="nucleotide sequence ID" value="NZ_BMFF01000004.1"/>
</dbReference>
<dbReference type="EMBL" id="BMFF01000004">
    <property type="protein sequence ID" value="GGD02173.1"/>
    <property type="molecule type" value="Genomic_DNA"/>
</dbReference>
<evidence type="ECO:0000256" key="2">
    <source>
        <dbReference type="PROSITE-ProRule" id="PRU00335"/>
    </source>
</evidence>
<gene>
    <name evidence="4" type="ORF">GCM10007418_21730</name>
</gene>
<feature type="domain" description="HTH tetR-type" evidence="3">
    <location>
        <begin position="17"/>
        <end position="76"/>
    </location>
</feature>
<feature type="DNA-binding region" description="H-T-H motif" evidence="2">
    <location>
        <begin position="39"/>
        <end position="58"/>
    </location>
</feature>
<sequence length="214" mass="23523">MGEKEVQSASPGRPVDAEKLDRILDAVLDCFADGDMHFTIEGIARRAGVSKGTIYRRFDNAEALLRAVLERQHQEMAGLGPLPVNTIDDLREQLIVLGTQLLAFLTSDQGVRIMRTVITHGARHCEHGELIYRDGPRAFVARAAACLERAAELGEIRVDNPMHTAEQLIGMWKGSLVHGLLMNGCPAPGAEELRFRVESAVNLLLTALKAHQQQ</sequence>
<dbReference type="Pfam" id="PF00440">
    <property type="entry name" value="TetR_N"/>
    <property type="match status" value="1"/>
</dbReference>
<dbReference type="Proteomes" id="UP000638188">
    <property type="component" value="Unassembled WGS sequence"/>
</dbReference>
<evidence type="ECO:0000313" key="5">
    <source>
        <dbReference type="Proteomes" id="UP000638188"/>
    </source>
</evidence>
<dbReference type="InterPro" id="IPR009057">
    <property type="entry name" value="Homeodomain-like_sf"/>
</dbReference>
<dbReference type="Pfam" id="PF14246">
    <property type="entry name" value="TetR_C_7"/>
    <property type="match status" value="1"/>
</dbReference>
<dbReference type="InterPro" id="IPR036271">
    <property type="entry name" value="Tet_transcr_reg_TetR-rel_C_sf"/>
</dbReference>
<name>A0ABQ1PSN5_9GAMM</name>
<reference evidence="5" key="1">
    <citation type="journal article" date="2019" name="Int. J. Syst. Evol. Microbiol.">
        <title>The Global Catalogue of Microorganisms (GCM) 10K type strain sequencing project: providing services to taxonomists for standard genome sequencing and annotation.</title>
        <authorList>
            <consortium name="The Broad Institute Genomics Platform"/>
            <consortium name="The Broad Institute Genome Sequencing Center for Infectious Disease"/>
            <person name="Wu L."/>
            <person name="Ma J."/>
        </authorList>
    </citation>
    <scope>NUCLEOTIDE SEQUENCE [LARGE SCALE GENOMIC DNA]</scope>
    <source>
        <strain evidence="5">CGMCC 1.12482</strain>
    </source>
</reference>
<evidence type="ECO:0000256" key="1">
    <source>
        <dbReference type="ARBA" id="ARBA00023125"/>
    </source>
</evidence>
<accession>A0ABQ1PSN5</accession>
<dbReference type="PRINTS" id="PR00455">
    <property type="entry name" value="HTHTETR"/>
</dbReference>
<comment type="caution">
    <text evidence="4">The sequence shown here is derived from an EMBL/GenBank/DDBJ whole genome shotgun (WGS) entry which is preliminary data.</text>
</comment>
<dbReference type="SUPFAM" id="SSF48498">
    <property type="entry name" value="Tetracyclin repressor-like, C-terminal domain"/>
    <property type="match status" value="1"/>
</dbReference>
<dbReference type="InterPro" id="IPR001647">
    <property type="entry name" value="HTH_TetR"/>
</dbReference>
<dbReference type="Gene3D" id="1.10.10.60">
    <property type="entry name" value="Homeodomain-like"/>
    <property type="match status" value="1"/>
</dbReference>
<dbReference type="InterPro" id="IPR050109">
    <property type="entry name" value="HTH-type_TetR-like_transc_reg"/>
</dbReference>
<dbReference type="PANTHER" id="PTHR30055">
    <property type="entry name" value="HTH-TYPE TRANSCRIPTIONAL REGULATOR RUTR"/>
    <property type="match status" value="1"/>
</dbReference>
<keyword evidence="5" id="KW-1185">Reference proteome</keyword>
<dbReference type="PROSITE" id="PS50977">
    <property type="entry name" value="HTH_TETR_2"/>
    <property type="match status" value="1"/>
</dbReference>
<protein>
    <submittedName>
        <fullName evidence="4">Transcriptional regulator</fullName>
    </submittedName>
</protein>
<dbReference type="SUPFAM" id="SSF46689">
    <property type="entry name" value="Homeodomain-like"/>
    <property type="match status" value="1"/>
</dbReference>
<evidence type="ECO:0000313" key="4">
    <source>
        <dbReference type="EMBL" id="GGD02173.1"/>
    </source>
</evidence>
<proteinExistence type="predicted"/>